<dbReference type="RefSeq" id="XP_008879664.1">
    <property type="nucleotide sequence ID" value="XM_008881442.1"/>
</dbReference>
<sequence length="482" mass="55185">MGNETEESRVEKEFYVVFVLEPDGFRHRVTATANSTLKQLKEQVILDLKLTHNTLLIPELDEACAANGSHPADFTLSNAGLILNTDQEMILHASVVAKKIGSSEYVMPSEIEVTVASDNGAPLTTFTVHILKFTGHKPYLGGYRHKITDQVFHHASAQTVVTKQKVRRGPARFHRETQTHKTVTKTAQTVREHGTQMTRCDLLVDTKGDREVVAKTYFNSAQLECLRMDSCLLLQCHWRAYRARCFVHAIRQKKLEVYSNDERFAVETKAMLAAKQRKEIDRRMHPNSQHDFEVLYNELDQWRLYETKKVQEEGGLTDKERTAAMAAILAKETKLLQTIDRLKSTATTKNRNARIEAMLDVLSRPKQWQMSDGIIKPVDTPFTVRAKELTELYHGLKLPLRNVEERLEVLLHVKWTVKEFECALTKELMELIDREADMLNRGRPAQSVEGLRKRISNLFLQFIENPTFNPEAASLRHIIGNS</sequence>
<dbReference type="PANTHER" id="PTHR21074:SF0">
    <property type="entry name" value="IQ AND UBIQUITIN-LIKE DOMAIN-CONTAINING PROTEIN"/>
    <property type="match status" value="1"/>
</dbReference>
<dbReference type="Pfam" id="PF25805">
    <property type="entry name" value="IQUB"/>
    <property type="match status" value="1"/>
</dbReference>
<evidence type="ECO:0000259" key="1">
    <source>
        <dbReference type="Pfam" id="PF25805"/>
    </source>
</evidence>
<feature type="domain" description="IQ motif and ubiquitin-like" evidence="1">
    <location>
        <begin position="349"/>
        <end position="477"/>
    </location>
</feature>
<dbReference type="STRING" id="157072.A0A024TCG0"/>
<name>A0A024TCG0_9STRA</name>
<dbReference type="OrthoDB" id="10265862at2759"/>
<gene>
    <name evidence="2" type="ORF">H310_13803</name>
</gene>
<dbReference type="eggNOG" id="ENOG502QRQT">
    <property type="taxonomic scope" value="Eukaryota"/>
</dbReference>
<reference evidence="2" key="1">
    <citation type="submission" date="2013-12" db="EMBL/GenBank/DDBJ databases">
        <title>The Genome Sequence of Aphanomyces invadans NJM9701.</title>
        <authorList>
            <consortium name="The Broad Institute Genomics Platform"/>
            <person name="Russ C."/>
            <person name="Tyler B."/>
            <person name="van West P."/>
            <person name="Dieguez-Uribeondo J."/>
            <person name="Young S.K."/>
            <person name="Zeng Q."/>
            <person name="Gargeya S."/>
            <person name="Fitzgerald M."/>
            <person name="Abouelleil A."/>
            <person name="Alvarado L."/>
            <person name="Chapman S.B."/>
            <person name="Gainer-Dewar J."/>
            <person name="Goldberg J."/>
            <person name="Griggs A."/>
            <person name="Gujja S."/>
            <person name="Hansen M."/>
            <person name="Howarth C."/>
            <person name="Imamovic A."/>
            <person name="Ireland A."/>
            <person name="Larimer J."/>
            <person name="McCowan C."/>
            <person name="Murphy C."/>
            <person name="Pearson M."/>
            <person name="Poon T.W."/>
            <person name="Priest M."/>
            <person name="Roberts A."/>
            <person name="Saif S."/>
            <person name="Shea T."/>
            <person name="Sykes S."/>
            <person name="Wortman J."/>
            <person name="Nusbaum C."/>
            <person name="Birren B."/>
        </authorList>
    </citation>
    <scope>NUCLEOTIDE SEQUENCE [LARGE SCALE GENOMIC DNA]</scope>
    <source>
        <strain evidence="2">NJM9701</strain>
    </source>
</reference>
<dbReference type="InterPro" id="IPR037695">
    <property type="entry name" value="IQUB"/>
</dbReference>
<dbReference type="GeneID" id="20090853"/>
<dbReference type="EMBL" id="KI914007">
    <property type="protein sequence ID" value="ETV91738.1"/>
    <property type="molecule type" value="Genomic_DNA"/>
</dbReference>
<accession>A0A024TCG0</accession>
<dbReference type="VEuPathDB" id="FungiDB:H310_13803"/>
<dbReference type="PANTHER" id="PTHR21074">
    <property type="entry name" value="IQ AND UBIQUITIN-LIKE DOMAIN-CONTAINING PROTEIN"/>
    <property type="match status" value="1"/>
</dbReference>
<proteinExistence type="predicted"/>
<dbReference type="AlphaFoldDB" id="A0A024TCG0"/>
<protein>
    <recommendedName>
        <fullName evidence="1">IQ motif and ubiquitin-like domain-containing protein</fullName>
    </recommendedName>
</protein>
<organism evidence="2">
    <name type="scientific">Aphanomyces invadans</name>
    <dbReference type="NCBI Taxonomy" id="157072"/>
    <lineage>
        <taxon>Eukaryota</taxon>
        <taxon>Sar</taxon>
        <taxon>Stramenopiles</taxon>
        <taxon>Oomycota</taxon>
        <taxon>Saprolegniomycetes</taxon>
        <taxon>Saprolegniales</taxon>
        <taxon>Verrucalvaceae</taxon>
        <taxon>Aphanomyces</taxon>
    </lineage>
</organism>
<dbReference type="InterPro" id="IPR057887">
    <property type="entry name" value="IQUB_helical"/>
</dbReference>
<evidence type="ECO:0000313" key="2">
    <source>
        <dbReference type="EMBL" id="ETV91738.1"/>
    </source>
</evidence>